<gene>
    <name evidence="1" type="ORF">ANN_27139</name>
</gene>
<comment type="caution">
    <text evidence="1">The sequence shown here is derived from an EMBL/GenBank/DDBJ whole genome shotgun (WGS) entry which is preliminary data.</text>
</comment>
<proteinExistence type="predicted"/>
<dbReference type="Proteomes" id="UP001148838">
    <property type="component" value="Unassembled WGS sequence"/>
</dbReference>
<dbReference type="EMBL" id="JAJSOF020000040">
    <property type="protein sequence ID" value="KAJ4426325.1"/>
    <property type="molecule type" value="Genomic_DNA"/>
</dbReference>
<protein>
    <submittedName>
        <fullName evidence="1">Uncharacterized protein</fullName>
    </submittedName>
</protein>
<name>A0ABQ8RXB2_PERAM</name>
<dbReference type="InterPro" id="IPR036397">
    <property type="entry name" value="RNaseH_sf"/>
</dbReference>
<dbReference type="Gene3D" id="3.30.420.10">
    <property type="entry name" value="Ribonuclease H-like superfamily/Ribonuclease H"/>
    <property type="match status" value="1"/>
</dbReference>
<evidence type="ECO:0000313" key="1">
    <source>
        <dbReference type="EMBL" id="KAJ4426325.1"/>
    </source>
</evidence>
<reference evidence="1 2" key="1">
    <citation type="journal article" date="2022" name="Allergy">
        <title>Genome assembly and annotation of Periplaneta americana reveal a comprehensive cockroach allergen profile.</title>
        <authorList>
            <person name="Wang L."/>
            <person name="Xiong Q."/>
            <person name="Saelim N."/>
            <person name="Wang L."/>
            <person name="Nong W."/>
            <person name="Wan A.T."/>
            <person name="Shi M."/>
            <person name="Liu X."/>
            <person name="Cao Q."/>
            <person name="Hui J.H.L."/>
            <person name="Sookrung N."/>
            <person name="Leung T.F."/>
            <person name="Tungtrongchitr A."/>
            <person name="Tsui S.K.W."/>
        </authorList>
    </citation>
    <scope>NUCLEOTIDE SEQUENCE [LARGE SCALE GENOMIC DNA]</scope>
    <source>
        <strain evidence="1">PWHHKU_190912</strain>
    </source>
</reference>
<evidence type="ECO:0000313" key="2">
    <source>
        <dbReference type="Proteomes" id="UP001148838"/>
    </source>
</evidence>
<accession>A0ABQ8RXB2</accession>
<keyword evidence="2" id="KW-1185">Reference proteome</keyword>
<organism evidence="1 2">
    <name type="scientific">Periplaneta americana</name>
    <name type="common">American cockroach</name>
    <name type="synonym">Blatta americana</name>
    <dbReference type="NCBI Taxonomy" id="6978"/>
    <lineage>
        <taxon>Eukaryota</taxon>
        <taxon>Metazoa</taxon>
        <taxon>Ecdysozoa</taxon>
        <taxon>Arthropoda</taxon>
        <taxon>Hexapoda</taxon>
        <taxon>Insecta</taxon>
        <taxon>Pterygota</taxon>
        <taxon>Neoptera</taxon>
        <taxon>Polyneoptera</taxon>
        <taxon>Dictyoptera</taxon>
        <taxon>Blattodea</taxon>
        <taxon>Blattoidea</taxon>
        <taxon>Blattidae</taxon>
        <taxon>Blattinae</taxon>
        <taxon>Periplaneta</taxon>
    </lineage>
</organism>
<sequence length="79" mass="9164">MICIVAGGWEVLLHPPHSPDLSSCDYDLIQKMKEPLRDVRFRTVPDILQSETSTEQELLQGYYDFISLATSCKQRWLLH</sequence>